<gene>
    <name evidence="1" type="ORF">PV08_06562</name>
</gene>
<dbReference type="VEuPathDB" id="FungiDB:PV08_06562"/>
<accession>A0A0D1ZUY2</accession>
<reference evidence="1 2" key="1">
    <citation type="submission" date="2015-01" db="EMBL/GenBank/DDBJ databases">
        <title>The Genome Sequence of Exophiala spinifera CBS89968.</title>
        <authorList>
            <consortium name="The Broad Institute Genomics Platform"/>
            <person name="Cuomo C."/>
            <person name="de Hoog S."/>
            <person name="Gorbushina A."/>
            <person name="Stielow B."/>
            <person name="Teixiera M."/>
            <person name="Abouelleil A."/>
            <person name="Chapman S.B."/>
            <person name="Priest M."/>
            <person name="Young S.K."/>
            <person name="Wortman J."/>
            <person name="Nusbaum C."/>
            <person name="Birren B."/>
        </authorList>
    </citation>
    <scope>NUCLEOTIDE SEQUENCE [LARGE SCALE GENOMIC DNA]</scope>
    <source>
        <strain evidence="1 2">CBS 89968</strain>
    </source>
</reference>
<evidence type="ECO:0000313" key="2">
    <source>
        <dbReference type="Proteomes" id="UP000053328"/>
    </source>
</evidence>
<proteinExistence type="predicted"/>
<keyword evidence="2" id="KW-1185">Reference proteome</keyword>
<dbReference type="RefSeq" id="XP_016236723.1">
    <property type="nucleotide sequence ID" value="XM_016380896.1"/>
</dbReference>
<protein>
    <submittedName>
        <fullName evidence="1">Uncharacterized protein</fullName>
    </submittedName>
</protein>
<dbReference type="HOGENOM" id="CLU_1245378_0_0_1"/>
<sequence>MSVTLTTEVSWTLVKFEKLDWPKKEPPIACLSFGPGASNALEFPQKLRGVNWVQYPGAPYLQLWHSPQNAKESSTESPGLTFVTPFPTRITYPALDLNVSISLKLNELTLTFVPKYTRIRRNWKADSVWERTASQVRVANTTSYDFYEHFTLSRGVDLDIFQLPLPMAIPWRVTHYCSCKIWSHKESSERDVLTDSVDSKATMTDIMQCSYINPVDVPSFVL</sequence>
<evidence type="ECO:0000313" key="1">
    <source>
        <dbReference type="EMBL" id="KIW16507.1"/>
    </source>
</evidence>
<organism evidence="1 2">
    <name type="scientific">Exophiala spinifera</name>
    <dbReference type="NCBI Taxonomy" id="91928"/>
    <lineage>
        <taxon>Eukaryota</taxon>
        <taxon>Fungi</taxon>
        <taxon>Dikarya</taxon>
        <taxon>Ascomycota</taxon>
        <taxon>Pezizomycotina</taxon>
        <taxon>Eurotiomycetes</taxon>
        <taxon>Chaetothyriomycetidae</taxon>
        <taxon>Chaetothyriales</taxon>
        <taxon>Herpotrichiellaceae</taxon>
        <taxon>Exophiala</taxon>
    </lineage>
</organism>
<dbReference type="Proteomes" id="UP000053328">
    <property type="component" value="Unassembled WGS sequence"/>
</dbReference>
<dbReference type="EMBL" id="KN847495">
    <property type="protein sequence ID" value="KIW16507.1"/>
    <property type="molecule type" value="Genomic_DNA"/>
</dbReference>
<name>A0A0D1ZUY2_9EURO</name>
<dbReference type="GeneID" id="27333645"/>
<dbReference type="AlphaFoldDB" id="A0A0D1ZUY2"/>